<dbReference type="InterPro" id="IPR051458">
    <property type="entry name" value="Cyt/Met_Dipeptidase"/>
</dbReference>
<evidence type="ECO:0000256" key="2">
    <source>
        <dbReference type="ARBA" id="ARBA00022723"/>
    </source>
</evidence>
<comment type="caution">
    <text evidence="4">The sequence shown here is derived from an EMBL/GenBank/DDBJ whole genome shotgun (WGS) entry which is preliminary data.</text>
</comment>
<protein>
    <recommendedName>
        <fullName evidence="5">Peptidase M20 dimerisation domain-containing protein</fullName>
    </recommendedName>
</protein>
<evidence type="ECO:0008006" key="5">
    <source>
        <dbReference type="Google" id="ProtNLM"/>
    </source>
</evidence>
<dbReference type="PANTHER" id="PTHR43270">
    <property type="entry name" value="BETA-ALA-HIS DIPEPTIDASE"/>
    <property type="match status" value="1"/>
</dbReference>
<dbReference type="AlphaFoldDB" id="A0A0F9F7S7"/>
<evidence type="ECO:0000256" key="1">
    <source>
        <dbReference type="ARBA" id="ARBA00022670"/>
    </source>
</evidence>
<feature type="non-terminal residue" evidence="4">
    <location>
        <position position="163"/>
    </location>
</feature>
<sequence>MNSKSYIEKIIKDTNKAFIEKELRPFLKIPSITLNKEGIKEAKEFLISYIKSFSEDIEEYSGEINPLILARIKGNIKESMLIYMMYDTQPVNKQNKWICDPFGAEIRILPSPLDMLGECIIARGAYNSKTPLMCFLNVVKELKKREELPISLFLLFDAEEEKG</sequence>
<dbReference type="GO" id="GO:0008233">
    <property type="term" value="F:peptidase activity"/>
    <property type="evidence" value="ECO:0007669"/>
    <property type="project" value="UniProtKB-KW"/>
</dbReference>
<dbReference type="GO" id="GO:0046872">
    <property type="term" value="F:metal ion binding"/>
    <property type="evidence" value="ECO:0007669"/>
    <property type="project" value="UniProtKB-KW"/>
</dbReference>
<evidence type="ECO:0000313" key="4">
    <source>
        <dbReference type="EMBL" id="KKL82444.1"/>
    </source>
</evidence>
<keyword evidence="2" id="KW-0479">Metal-binding</keyword>
<dbReference type="PANTHER" id="PTHR43270:SF8">
    <property type="entry name" value="DI- AND TRIPEPTIDASE DUG2-RELATED"/>
    <property type="match status" value="1"/>
</dbReference>
<dbReference type="GO" id="GO:0006508">
    <property type="term" value="P:proteolysis"/>
    <property type="evidence" value="ECO:0007669"/>
    <property type="project" value="UniProtKB-KW"/>
</dbReference>
<proteinExistence type="predicted"/>
<dbReference type="Gene3D" id="3.40.630.10">
    <property type="entry name" value="Zn peptidases"/>
    <property type="match status" value="1"/>
</dbReference>
<organism evidence="4">
    <name type="scientific">marine sediment metagenome</name>
    <dbReference type="NCBI Taxonomy" id="412755"/>
    <lineage>
        <taxon>unclassified sequences</taxon>
        <taxon>metagenomes</taxon>
        <taxon>ecological metagenomes</taxon>
    </lineage>
</organism>
<reference evidence="4" key="1">
    <citation type="journal article" date="2015" name="Nature">
        <title>Complex archaea that bridge the gap between prokaryotes and eukaryotes.</title>
        <authorList>
            <person name="Spang A."/>
            <person name="Saw J.H."/>
            <person name="Jorgensen S.L."/>
            <person name="Zaremba-Niedzwiedzka K."/>
            <person name="Martijn J."/>
            <person name="Lind A.E."/>
            <person name="van Eijk R."/>
            <person name="Schleper C."/>
            <person name="Guy L."/>
            <person name="Ettema T.J."/>
        </authorList>
    </citation>
    <scope>NUCLEOTIDE SEQUENCE</scope>
</reference>
<evidence type="ECO:0000256" key="3">
    <source>
        <dbReference type="ARBA" id="ARBA00022801"/>
    </source>
</evidence>
<accession>A0A0F9F7S7</accession>
<dbReference type="EMBL" id="LAZR01022275">
    <property type="protein sequence ID" value="KKL82444.1"/>
    <property type="molecule type" value="Genomic_DNA"/>
</dbReference>
<gene>
    <name evidence="4" type="ORF">LCGC14_1984670</name>
</gene>
<dbReference type="SUPFAM" id="SSF53187">
    <property type="entry name" value="Zn-dependent exopeptidases"/>
    <property type="match status" value="1"/>
</dbReference>
<name>A0A0F9F7S7_9ZZZZ</name>
<keyword evidence="1" id="KW-0645">Protease</keyword>
<keyword evidence="3" id="KW-0378">Hydrolase</keyword>